<evidence type="ECO:0000313" key="1">
    <source>
        <dbReference type="EMBL" id="AGJ61872.1"/>
    </source>
</evidence>
<protein>
    <submittedName>
        <fullName evidence="1">Uncharacterized protein</fullName>
    </submittedName>
</protein>
<gene>
    <name evidence="1" type="ORF">SiL_0398</name>
</gene>
<proteinExistence type="predicted"/>
<dbReference type="KEGG" id="sic:SiL_0398"/>
<evidence type="ECO:0000313" key="2">
    <source>
        <dbReference type="Proteomes" id="UP000013006"/>
    </source>
</evidence>
<accession>M9U6V5</accession>
<dbReference type="Proteomes" id="UP000013006">
    <property type="component" value="Chromosome"/>
</dbReference>
<dbReference type="HOGENOM" id="CLU_2581580_0_0_2"/>
<dbReference type="AlphaFoldDB" id="M9U6V5"/>
<dbReference type="EMBL" id="CP003928">
    <property type="protein sequence ID" value="AGJ61872.1"/>
    <property type="molecule type" value="Genomic_DNA"/>
</dbReference>
<reference evidence="1 2" key="1">
    <citation type="journal article" date="2013" name="Open Biol.">
        <title>Genomics and genetics of Sulfolobus islandicus LAL14/1, a model hyperthermophilic archaeon.</title>
        <authorList>
            <person name="Jaubert C."/>
            <person name="Danioux C."/>
            <person name="Oberto J."/>
            <person name="Cortez D."/>
            <person name="Bize A."/>
            <person name="Krupovic M."/>
            <person name="She Q."/>
            <person name="Forterre P."/>
            <person name="Prangishvili D."/>
            <person name="Sezonov G."/>
        </authorList>
    </citation>
    <scope>NUCLEOTIDE SEQUENCE [LARGE SCALE GENOMIC DNA]</scope>
    <source>
        <strain evidence="1">LAL14/1</strain>
    </source>
</reference>
<sequence>MTWYEIYPRVDIGYSKFDPYVTFGRVFAALYYQGDKYLHFCVNTLTSKQSPSQIFFQFYSRLAEFLISYILMQLSELSIL</sequence>
<name>M9U6V5_SACIS</name>
<organism>
    <name type="scientific">Saccharolobus islandicus LAL14/1</name>
    <dbReference type="NCBI Taxonomy" id="1241935"/>
    <lineage>
        <taxon>Archaea</taxon>
        <taxon>Thermoproteota</taxon>
        <taxon>Thermoprotei</taxon>
        <taxon>Sulfolobales</taxon>
        <taxon>Sulfolobaceae</taxon>
        <taxon>Saccharolobus</taxon>
    </lineage>
</organism>